<dbReference type="Proteomes" id="UP000192566">
    <property type="component" value="Unassembled WGS sequence"/>
</dbReference>
<dbReference type="PANTHER" id="PTHR43201">
    <property type="entry name" value="ACYL-COA SYNTHETASE"/>
    <property type="match status" value="1"/>
</dbReference>
<keyword evidence="2" id="KW-0436">Ligase</keyword>
<comment type="caution">
    <text evidence="3">The sequence shown here is derived from an EMBL/GenBank/DDBJ whole genome shotgun (WGS) entry which is preliminary data.</text>
</comment>
<dbReference type="RefSeq" id="WP_062906578.1">
    <property type="nucleotide sequence ID" value="NZ_AP022615.1"/>
</dbReference>
<name>A0A1X0DJ96_MYCHE</name>
<dbReference type="SUPFAM" id="SSF56801">
    <property type="entry name" value="Acetyl-CoA synthetase-like"/>
    <property type="match status" value="1"/>
</dbReference>
<dbReference type="GO" id="GO:0031956">
    <property type="term" value="F:medium-chain fatty acid-CoA ligase activity"/>
    <property type="evidence" value="ECO:0007669"/>
    <property type="project" value="TreeGrafter"/>
</dbReference>
<keyword evidence="4" id="KW-1185">Reference proteome</keyword>
<dbReference type="GO" id="GO:0006631">
    <property type="term" value="P:fatty acid metabolic process"/>
    <property type="evidence" value="ECO:0007669"/>
    <property type="project" value="TreeGrafter"/>
</dbReference>
<dbReference type="EMBL" id="MVHR01000020">
    <property type="protein sequence ID" value="ORA72461.1"/>
    <property type="molecule type" value="Genomic_DNA"/>
</dbReference>
<dbReference type="InterPro" id="IPR045851">
    <property type="entry name" value="AMP-bd_C_sf"/>
</dbReference>
<evidence type="ECO:0000313" key="4">
    <source>
        <dbReference type="Proteomes" id="UP000192566"/>
    </source>
</evidence>
<dbReference type="InterPro" id="IPR000873">
    <property type="entry name" value="AMP-dep_synth/lig_dom"/>
</dbReference>
<dbReference type="PANTHER" id="PTHR43201:SF5">
    <property type="entry name" value="MEDIUM-CHAIN ACYL-COA LIGASE ACSF2, MITOCHONDRIAL"/>
    <property type="match status" value="1"/>
</dbReference>
<dbReference type="OrthoDB" id="3673338at2"/>
<comment type="similarity">
    <text evidence="1">Belongs to the ATP-dependent AMP-binding enzyme family.</text>
</comment>
<evidence type="ECO:0000256" key="2">
    <source>
        <dbReference type="ARBA" id="ARBA00022598"/>
    </source>
</evidence>
<sequence length="546" mass="58056">MAAAPTASDKSAPADLPGSVPELLSRRRAQPDGEFLVTDDERLSFAEADAQSRTLADALLASGVGKGTRVGILFPNCAQWLIAWLAAARIGALTVPLSTFAPGAELARLLRHTDTQVLLMGRSIAGRDLVARVADALPGLADGDPAIALQAVPYLRRVHVWPDCDREWTTPWPTSFGPVAPLTGSAEQEVRPADELVLVTTSGTTALPKSVAHTHGSLVRHAAILARHRGVTATDRIYSPMPFFWVGGLTMVVLQALSTGAAILAQDVFDAGATLALLERERATFISCWAQASQAMADHPDFAKRDLSSVRGGTMLEALPPERRPSEPELTPNLLGMTETGGPHTMVEVPDTPLPPERRGSFGIPLPGVVQHRIVDAAGLEVAPGQEGEIQVRGPIVMSGIYKQERHEVFTTDGWYDTGDRGWFDDAGHLHFTGRASALIKTAGSNVSPAEVESVLDAMPGVLHSFVVALPHPVRGEIVAAAVVPAHGAQLSTEAVAAHARANLSGFKVPTIVTVLAENELPMLPTGKLDRQELVRVLAADRLRRD</sequence>
<dbReference type="InterPro" id="IPR025110">
    <property type="entry name" value="AMP-bd_C"/>
</dbReference>
<protein>
    <submittedName>
        <fullName evidence="3">Uncharacterized protein</fullName>
    </submittedName>
</protein>
<dbReference type="AlphaFoldDB" id="A0A1X0DJ96"/>
<reference evidence="3 4" key="1">
    <citation type="submission" date="2017-02" db="EMBL/GenBank/DDBJ databases">
        <title>The new phylogeny of genus Mycobacterium.</title>
        <authorList>
            <person name="Tortoli E."/>
            <person name="Trovato A."/>
            <person name="Cirillo D.M."/>
        </authorList>
    </citation>
    <scope>NUCLEOTIDE SEQUENCE [LARGE SCALE GENOMIC DNA]</scope>
    <source>
        <strain evidence="3 4">DSM 44471</strain>
    </source>
</reference>
<evidence type="ECO:0000313" key="3">
    <source>
        <dbReference type="EMBL" id="ORA72461.1"/>
    </source>
</evidence>
<proteinExistence type="inferred from homology"/>
<dbReference type="Pfam" id="PF13193">
    <property type="entry name" value="AMP-binding_C"/>
    <property type="match status" value="1"/>
</dbReference>
<gene>
    <name evidence="3" type="ORF">BST25_14560</name>
</gene>
<dbReference type="Pfam" id="PF00501">
    <property type="entry name" value="AMP-binding"/>
    <property type="match status" value="1"/>
</dbReference>
<dbReference type="Gene3D" id="3.40.50.12780">
    <property type="entry name" value="N-terminal domain of ligase-like"/>
    <property type="match status" value="1"/>
</dbReference>
<dbReference type="Gene3D" id="3.30.300.30">
    <property type="match status" value="1"/>
</dbReference>
<accession>A0A1X0DJ96</accession>
<evidence type="ECO:0000256" key="1">
    <source>
        <dbReference type="ARBA" id="ARBA00006432"/>
    </source>
</evidence>
<dbReference type="STRING" id="53376.BST25_14560"/>
<organism evidence="3 4">
    <name type="scientific">Mycobacterium heidelbergense</name>
    <dbReference type="NCBI Taxonomy" id="53376"/>
    <lineage>
        <taxon>Bacteria</taxon>
        <taxon>Bacillati</taxon>
        <taxon>Actinomycetota</taxon>
        <taxon>Actinomycetes</taxon>
        <taxon>Mycobacteriales</taxon>
        <taxon>Mycobacteriaceae</taxon>
        <taxon>Mycobacterium</taxon>
        <taxon>Mycobacterium simiae complex</taxon>
    </lineage>
</organism>
<dbReference type="InterPro" id="IPR042099">
    <property type="entry name" value="ANL_N_sf"/>
</dbReference>